<dbReference type="PANTHER" id="PTHR48050">
    <property type="entry name" value="STEROL 3-BETA-GLUCOSYLTRANSFERASE"/>
    <property type="match status" value="1"/>
</dbReference>
<evidence type="ECO:0000313" key="5">
    <source>
        <dbReference type="Proteomes" id="UP000011693"/>
    </source>
</evidence>
<name>M0B2F7_9EURY</name>
<reference evidence="4 5" key="1">
    <citation type="journal article" date="2014" name="PLoS Genet.">
        <title>Phylogenetically driven sequencing of extremely halophilic archaea reveals strategies for static and dynamic osmo-response.</title>
        <authorList>
            <person name="Becker E.A."/>
            <person name="Seitzer P.M."/>
            <person name="Tritt A."/>
            <person name="Larsen D."/>
            <person name="Krusor M."/>
            <person name="Yao A.I."/>
            <person name="Wu D."/>
            <person name="Madern D."/>
            <person name="Eisen J.A."/>
            <person name="Darling A.E."/>
            <person name="Facciotti M.T."/>
        </authorList>
    </citation>
    <scope>NUCLEOTIDE SEQUENCE [LARGE SCALE GENOMIC DNA]</scope>
    <source>
        <strain evidence="4 5">JCM 10990</strain>
    </source>
</reference>
<dbReference type="Pfam" id="PF05899">
    <property type="entry name" value="Cupin_3"/>
    <property type="match status" value="1"/>
</dbReference>
<dbReference type="Gene3D" id="2.60.120.10">
    <property type="entry name" value="Jelly Rolls"/>
    <property type="match status" value="1"/>
</dbReference>
<evidence type="ECO:0000313" key="4">
    <source>
        <dbReference type="EMBL" id="ELZ04742.1"/>
    </source>
</evidence>
<dbReference type="AlphaFoldDB" id="M0B2F7"/>
<dbReference type="STRING" id="1227492.C482_03071"/>
<dbReference type="InterPro" id="IPR014710">
    <property type="entry name" value="RmlC-like_jellyroll"/>
</dbReference>
<dbReference type="GO" id="GO:0016758">
    <property type="term" value="F:hexosyltransferase activity"/>
    <property type="evidence" value="ECO:0007669"/>
    <property type="project" value="UniProtKB-ARBA"/>
</dbReference>
<dbReference type="PATRIC" id="fig|1227492.4.peg.593"/>
<feature type="compositionally biased region" description="Basic and acidic residues" evidence="1">
    <location>
        <begin position="430"/>
        <end position="441"/>
    </location>
</feature>
<gene>
    <name evidence="4" type="ORF">C482_03071</name>
</gene>
<dbReference type="CDD" id="cd02227">
    <property type="entry name" value="cupin_TM1112-like"/>
    <property type="match status" value="1"/>
</dbReference>
<evidence type="ECO:0000259" key="3">
    <source>
        <dbReference type="Pfam" id="PF06722"/>
    </source>
</evidence>
<dbReference type="SUPFAM" id="SSF51182">
    <property type="entry name" value="RmlC-like cupins"/>
    <property type="match status" value="1"/>
</dbReference>
<dbReference type="SUPFAM" id="SSF53756">
    <property type="entry name" value="UDP-Glycosyltransferase/glycogen phosphorylase"/>
    <property type="match status" value="1"/>
</dbReference>
<feature type="domain" description="Erythromycin biosynthesis protein CIII-like C-terminal" evidence="3">
    <location>
        <begin position="307"/>
        <end position="414"/>
    </location>
</feature>
<dbReference type="InterPro" id="IPR011051">
    <property type="entry name" value="RmlC_Cupin_sf"/>
</dbReference>
<dbReference type="PANTHER" id="PTHR48050:SF13">
    <property type="entry name" value="STEROL 3-BETA-GLUCOSYLTRANSFERASE UGT80A2"/>
    <property type="match status" value="1"/>
</dbReference>
<feature type="domain" description="(S)-ureidoglycine aminohydrolase cupin" evidence="2">
    <location>
        <begin position="482"/>
        <end position="554"/>
    </location>
</feature>
<keyword evidence="5" id="KW-1185">Reference proteome</keyword>
<accession>M0B2F7</accession>
<dbReference type="CDD" id="cd03784">
    <property type="entry name" value="GT1_Gtf-like"/>
    <property type="match status" value="1"/>
</dbReference>
<proteinExistence type="predicted"/>
<comment type="caution">
    <text evidence="4">The sequence shown here is derived from an EMBL/GenBank/DDBJ whole genome shotgun (WGS) entry which is preliminary data.</text>
</comment>
<keyword evidence="4" id="KW-0808">Transferase</keyword>
<dbReference type="EMBL" id="AOIN01000023">
    <property type="protein sequence ID" value="ELZ04742.1"/>
    <property type="molecule type" value="Genomic_DNA"/>
</dbReference>
<sequence>MSDGKTIAFFPEAAYGPALNSVGIAQKCRELGHEPVFLTDPPMAEVFEDHGFETYEVNMADPSLTPEEKSKYWDDFINKHIPNFDKEPSDQLDNYITECWDAIVETAKWAQQDLPDVLDEVDPDLICVDNVILFPAIKQYGVPWVRIVSCSENEIPDPNIPPYLSGCRADDVASHHEFKRRYDELIAPVHDDFNDFLREHGEEPYPHGLFFETSPYLNLIKYPERLRWDRWNELDPDRFQYLNGCIRDENETYEVPPIGNEDNPLVYLSYGSLGAGDTELMKRLLEFFGSQPYRFLVNVGEYSDEYDESQIPANVEIDSWFPQQSVISQADVVIHHGGNNTFNECLYYGKPAIVMPYVWDGQDNATRLDETNHGIKLHRSDWTPEEFADALESCLTDEEIQANVAETSADMQKQSGSKKAATLLDDLLEDHSEDTSDRDKAPAVSMLSNPTEIDSDDLDDWGPVPDMIEGESHTAGTVIYKGPDGESESGIWTCTPGYWECTVERDEFCHFLEGSATYTHEDGTVTEIEPGTIATFPAGWTGTCRVHKTVRKVYMCR</sequence>
<evidence type="ECO:0000259" key="2">
    <source>
        <dbReference type="Pfam" id="PF05899"/>
    </source>
</evidence>
<organism evidence="4 5">
    <name type="scientific">Natrialba chahannaoensis JCM 10990</name>
    <dbReference type="NCBI Taxonomy" id="1227492"/>
    <lineage>
        <taxon>Archaea</taxon>
        <taxon>Methanobacteriati</taxon>
        <taxon>Methanobacteriota</taxon>
        <taxon>Stenosarchaea group</taxon>
        <taxon>Halobacteria</taxon>
        <taxon>Halobacteriales</taxon>
        <taxon>Natrialbaceae</taxon>
        <taxon>Natrialba</taxon>
    </lineage>
</organism>
<dbReference type="InterPro" id="IPR010610">
    <property type="entry name" value="EryCIII-like_C"/>
</dbReference>
<dbReference type="Pfam" id="PF06722">
    <property type="entry name" value="EryCIII-like_C"/>
    <property type="match status" value="1"/>
</dbReference>
<dbReference type="RefSeq" id="WP_006165993.1">
    <property type="nucleotide sequence ID" value="NZ_AOIN01000023.1"/>
</dbReference>
<protein>
    <submittedName>
        <fullName evidence="4">Glycosyltransferase 28 domain-containing protein</fullName>
    </submittedName>
</protein>
<evidence type="ECO:0000256" key="1">
    <source>
        <dbReference type="SAM" id="MobiDB-lite"/>
    </source>
</evidence>
<dbReference type="InterPro" id="IPR008579">
    <property type="entry name" value="UGlyAH_Cupin_dom"/>
</dbReference>
<dbReference type="InterPro" id="IPR050426">
    <property type="entry name" value="Glycosyltransferase_28"/>
</dbReference>
<dbReference type="Proteomes" id="UP000011693">
    <property type="component" value="Unassembled WGS sequence"/>
</dbReference>
<dbReference type="InterPro" id="IPR002213">
    <property type="entry name" value="UDP_glucos_trans"/>
</dbReference>
<feature type="region of interest" description="Disordered" evidence="1">
    <location>
        <begin position="430"/>
        <end position="459"/>
    </location>
</feature>
<dbReference type="Gene3D" id="3.40.50.2000">
    <property type="entry name" value="Glycogen Phosphorylase B"/>
    <property type="match status" value="2"/>
</dbReference>
<dbReference type="GO" id="GO:0008194">
    <property type="term" value="F:UDP-glycosyltransferase activity"/>
    <property type="evidence" value="ECO:0007669"/>
    <property type="project" value="InterPro"/>
</dbReference>